<dbReference type="GO" id="GO:0005886">
    <property type="term" value="C:plasma membrane"/>
    <property type="evidence" value="ECO:0007669"/>
    <property type="project" value="UniProtKB-SubCell"/>
</dbReference>
<evidence type="ECO:0000256" key="8">
    <source>
        <dbReference type="ARBA" id="ARBA00023136"/>
    </source>
</evidence>
<dbReference type="PROSITE" id="PS50929">
    <property type="entry name" value="ABC_TM1F"/>
    <property type="match status" value="1"/>
</dbReference>
<dbReference type="InterPro" id="IPR011527">
    <property type="entry name" value="ABC1_TM_dom"/>
</dbReference>
<feature type="domain" description="ABC transporter" evidence="10">
    <location>
        <begin position="357"/>
        <end position="591"/>
    </location>
</feature>
<evidence type="ECO:0000313" key="13">
    <source>
        <dbReference type="Proteomes" id="UP000177797"/>
    </source>
</evidence>
<evidence type="ECO:0000256" key="6">
    <source>
        <dbReference type="ARBA" id="ARBA00022840"/>
    </source>
</evidence>
<dbReference type="Gene3D" id="1.20.1560.10">
    <property type="entry name" value="ABC transporter type 1, transmembrane domain"/>
    <property type="match status" value="1"/>
</dbReference>
<keyword evidence="2" id="KW-0813">Transport</keyword>
<dbReference type="Proteomes" id="UP000177797">
    <property type="component" value="Unassembled WGS sequence"/>
</dbReference>
<feature type="transmembrane region" description="Helical" evidence="9">
    <location>
        <begin position="72"/>
        <end position="94"/>
    </location>
</feature>
<evidence type="ECO:0008006" key="14">
    <source>
        <dbReference type="Google" id="ProtNLM"/>
    </source>
</evidence>
<comment type="subcellular location">
    <subcellularLocation>
        <location evidence="1">Cell membrane</location>
        <topology evidence="1">Multi-pass membrane protein</topology>
    </subcellularLocation>
</comment>
<reference evidence="12 13" key="1">
    <citation type="journal article" date="2016" name="Nat. Commun.">
        <title>Thousands of microbial genomes shed light on interconnected biogeochemical processes in an aquifer system.</title>
        <authorList>
            <person name="Anantharaman K."/>
            <person name="Brown C.T."/>
            <person name="Hug L.A."/>
            <person name="Sharon I."/>
            <person name="Castelle C.J."/>
            <person name="Probst A.J."/>
            <person name="Thomas B.C."/>
            <person name="Singh A."/>
            <person name="Wilkins M.J."/>
            <person name="Karaoz U."/>
            <person name="Brodie E.L."/>
            <person name="Williams K.H."/>
            <person name="Hubbard S.S."/>
            <person name="Banfield J.F."/>
        </authorList>
    </citation>
    <scope>NUCLEOTIDE SEQUENCE [LARGE SCALE GENOMIC DNA]</scope>
</reference>
<dbReference type="PANTHER" id="PTHR24221">
    <property type="entry name" value="ATP-BINDING CASSETTE SUB-FAMILY B"/>
    <property type="match status" value="1"/>
</dbReference>
<dbReference type="InterPro" id="IPR039421">
    <property type="entry name" value="Type_1_exporter"/>
</dbReference>
<dbReference type="GO" id="GO:0016887">
    <property type="term" value="F:ATP hydrolysis activity"/>
    <property type="evidence" value="ECO:0007669"/>
    <property type="project" value="InterPro"/>
</dbReference>
<comment type="caution">
    <text evidence="12">The sequence shown here is derived from an EMBL/GenBank/DDBJ whole genome shotgun (WGS) entry which is preliminary data.</text>
</comment>
<dbReference type="Pfam" id="PF00005">
    <property type="entry name" value="ABC_tran"/>
    <property type="match status" value="1"/>
</dbReference>
<evidence type="ECO:0000256" key="4">
    <source>
        <dbReference type="ARBA" id="ARBA00022692"/>
    </source>
</evidence>
<dbReference type="GO" id="GO:0005524">
    <property type="term" value="F:ATP binding"/>
    <property type="evidence" value="ECO:0007669"/>
    <property type="project" value="UniProtKB-KW"/>
</dbReference>
<name>A0A1G2NDP8_9BACT</name>
<evidence type="ECO:0000256" key="9">
    <source>
        <dbReference type="SAM" id="Phobius"/>
    </source>
</evidence>
<evidence type="ECO:0000256" key="3">
    <source>
        <dbReference type="ARBA" id="ARBA00022475"/>
    </source>
</evidence>
<feature type="transmembrane region" description="Helical" evidence="9">
    <location>
        <begin position="21"/>
        <end position="52"/>
    </location>
</feature>
<dbReference type="InterPro" id="IPR003439">
    <property type="entry name" value="ABC_transporter-like_ATP-bd"/>
</dbReference>
<dbReference type="SUPFAM" id="SSF52540">
    <property type="entry name" value="P-loop containing nucleoside triphosphate hydrolases"/>
    <property type="match status" value="1"/>
</dbReference>
<keyword evidence="7 9" id="KW-1133">Transmembrane helix</keyword>
<evidence type="ECO:0000256" key="7">
    <source>
        <dbReference type="ARBA" id="ARBA00022989"/>
    </source>
</evidence>
<accession>A0A1G2NDP8</accession>
<evidence type="ECO:0000256" key="5">
    <source>
        <dbReference type="ARBA" id="ARBA00022741"/>
    </source>
</evidence>
<dbReference type="Pfam" id="PF00664">
    <property type="entry name" value="ABC_membrane"/>
    <property type="match status" value="1"/>
</dbReference>
<keyword evidence="3" id="KW-1003">Cell membrane</keyword>
<keyword evidence="4 9" id="KW-0812">Transmembrane</keyword>
<proteinExistence type="predicted"/>
<dbReference type="InterPro" id="IPR017871">
    <property type="entry name" value="ABC_transporter-like_CS"/>
</dbReference>
<dbReference type="FunFam" id="3.40.50.300:FF:000299">
    <property type="entry name" value="ABC transporter ATP-binding protein/permease"/>
    <property type="match status" value="1"/>
</dbReference>
<feature type="domain" description="ABC transmembrane type-1" evidence="11">
    <location>
        <begin position="24"/>
        <end position="323"/>
    </location>
</feature>
<evidence type="ECO:0000256" key="2">
    <source>
        <dbReference type="ARBA" id="ARBA00022448"/>
    </source>
</evidence>
<dbReference type="PROSITE" id="PS50893">
    <property type="entry name" value="ABC_TRANSPORTER_2"/>
    <property type="match status" value="1"/>
</dbReference>
<dbReference type="SUPFAM" id="SSF90123">
    <property type="entry name" value="ABC transporter transmembrane region"/>
    <property type="match status" value="1"/>
</dbReference>
<keyword evidence="5" id="KW-0547">Nucleotide-binding</keyword>
<dbReference type="PROSITE" id="PS00211">
    <property type="entry name" value="ABC_TRANSPORTER_1"/>
    <property type="match status" value="1"/>
</dbReference>
<dbReference type="AlphaFoldDB" id="A0A1G2NDP8"/>
<dbReference type="PANTHER" id="PTHR24221:SF654">
    <property type="entry name" value="ATP-BINDING CASSETTE SUB-FAMILY B MEMBER 6"/>
    <property type="match status" value="1"/>
</dbReference>
<sequence length="597" mass="65780">MKTRIKKLWSLLNELYADYRARFVAIAALGLFGGFLEGVGISLLVPLFTVFVKGGGFDFGSNFALKTVSSSLSTFGLTLSFQTLLIITLVAFLLKTAILFALGYMRACITATYKTETRRRLYEAFLGTNFSYLRRQKTGHLNHIIMYDVKQATRLFDDVVGFVLSAGSSVMFLTVSFMLSWQITLLTALLGAALVSALFPLLRKIRRYARELLSLAKRISHALAETLAGIKTVKALGVEDAVAESARALFHRVEQVEFSKHCIKIVTKLSFEPVSVIFILAVFAVSYRYLQFDLMSFVAIMYLINRVFGNINNMQASFSTALEILPAAQEFLAAFGEVKSHAAPERGSHPFSFTKEIAAENVSFNYERSPTALSEVSFRIKRGEVIGIIGPSGAGKTTLVDLLLGLIAPSVGRITVDGADARGINWSEWRRKIIYVSQEPFLRNNTISENIRFYDQFISNEDVLNACRAANIYDFVSALPKGLATQVGERGARLSGGERQRIALARAFARKPAVLILDEATSALDAESERSIQEALSRARGSVTVIIIAHRLATVLGADRIIALDGGRIVEEGSPEELKRNPDSYLSKMLAISNAQK</sequence>
<keyword evidence="8 9" id="KW-0472">Membrane</keyword>
<dbReference type="SMART" id="SM00382">
    <property type="entry name" value="AAA"/>
    <property type="match status" value="1"/>
</dbReference>
<evidence type="ECO:0000256" key="1">
    <source>
        <dbReference type="ARBA" id="ARBA00004651"/>
    </source>
</evidence>
<dbReference type="EMBL" id="MHSA01000014">
    <property type="protein sequence ID" value="OHA34228.1"/>
    <property type="molecule type" value="Genomic_DNA"/>
</dbReference>
<feature type="transmembrane region" description="Helical" evidence="9">
    <location>
        <begin position="181"/>
        <end position="202"/>
    </location>
</feature>
<dbReference type="GO" id="GO:0140359">
    <property type="term" value="F:ABC-type transporter activity"/>
    <property type="evidence" value="ECO:0007669"/>
    <property type="project" value="InterPro"/>
</dbReference>
<feature type="transmembrane region" description="Helical" evidence="9">
    <location>
        <begin position="155"/>
        <end position="175"/>
    </location>
</feature>
<dbReference type="InterPro" id="IPR003593">
    <property type="entry name" value="AAA+_ATPase"/>
</dbReference>
<evidence type="ECO:0000313" key="12">
    <source>
        <dbReference type="EMBL" id="OHA34228.1"/>
    </source>
</evidence>
<organism evidence="12 13">
    <name type="scientific">Candidatus Taylorbacteria bacterium RIFCSPLOWO2_01_FULL_48_100</name>
    <dbReference type="NCBI Taxonomy" id="1802322"/>
    <lineage>
        <taxon>Bacteria</taxon>
        <taxon>Candidatus Tayloriibacteriota</taxon>
    </lineage>
</organism>
<evidence type="ECO:0000259" key="11">
    <source>
        <dbReference type="PROSITE" id="PS50929"/>
    </source>
</evidence>
<dbReference type="Gene3D" id="3.40.50.300">
    <property type="entry name" value="P-loop containing nucleotide triphosphate hydrolases"/>
    <property type="match status" value="1"/>
</dbReference>
<keyword evidence="6" id="KW-0067">ATP-binding</keyword>
<dbReference type="InterPro" id="IPR027417">
    <property type="entry name" value="P-loop_NTPase"/>
</dbReference>
<feature type="transmembrane region" description="Helical" evidence="9">
    <location>
        <begin position="269"/>
        <end position="290"/>
    </location>
</feature>
<protein>
    <recommendedName>
        <fullName evidence="14">ABC transporter ATP-binding protein</fullName>
    </recommendedName>
</protein>
<gene>
    <name evidence="12" type="ORF">A2938_00195</name>
</gene>
<evidence type="ECO:0000259" key="10">
    <source>
        <dbReference type="PROSITE" id="PS50893"/>
    </source>
</evidence>
<dbReference type="InterPro" id="IPR036640">
    <property type="entry name" value="ABC1_TM_sf"/>
</dbReference>